<proteinExistence type="predicted"/>
<accession>A0ACD3BAX7</accession>
<dbReference type="EMBL" id="ML208264">
    <property type="protein sequence ID" value="TFK75086.1"/>
    <property type="molecule type" value="Genomic_DNA"/>
</dbReference>
<dbReference type="Proteomes" id="UP000308600">
    <property type="component" value="Unassembled WGS sequence"/>
</dbReference>
<evidence type="ECO:0000313" key="1">
    <source>
        <dbReference type="EMBL" id="TFK75086.1"/>
    </source>
</evidence>
<protein>
    <submittedName>
        <fullName evidence="1">Major facilitator superfamily multidrug-resistance, DHA1 sub-family</fullName>
    </submittedName>
</protein>
<name>A0ACD3BAX7_9AGAR</name>
<keyword evidence="2" id="KW-1185">Reference proteome</keyword>
<evidence type="ECO:0000313" key="2">
    <source>
        <dbReference type="Proteomes" id="UP000308600"/>
    </source>
</evidence>
<gene>
    <name evidence="1" type="ORF">BDN72DRAFT_758330</name>
</gene>
<organism evidence="1 2">
    <name type="scientific">Pluteus cervinus</name>
    <dbReference type="NCBI Taxonomy" id="181527"/>
    <lineage>
        <taxon>Eukaryota</taxon>
        <taxon>Fungi</taxon>
        <taxon>Dikarya</taxon>
        <taxon>Basidiomycota</taxon>
        <taxon>Agaricomycotina</taxon>
        <taxon>Agaricomycetes</taxon>
        <taxon>Agaricomycetidae</taxon>
        <taxon>Agaricales</taxon>
        <taxon>Pluteineae</taxon>
        <taxon>Pluteaceae</taxon>
        <taxon>Pluteus</taxon>
    </lineage>
</organism>
<reference evidence="1 2" key="1">
    <citation type="journal article" date="2019" name="Nat. Ecol. Evol.">
        <title>Megaphylogeny resolves global patterns of mushroom evolution.</title>
        <authorList>
            <person name="Varga T."/>
            <person name="Krizsan K."/>
            <person name="Foldi C."/>
            <person name="Dima B."/>
            <person name="Sanchez-Garcia M."/>
            <person name="Sanchez-Ramirez S."/>
            <person name="Szollosi G.J."/>
            <person name="Szarkandi J.G."/>
            <person name="Papp V."/>
            <person name="Albert L."/>
            <person name="Andreopoulos W."/>
            <person name="Angelini C."/>
            <person name="Antonin V."/>
            <person name="Barry K.W."/>
            <person name="Bougher N.L."/>
            <person name="Buchanan P."/>
            <person name="Buyck B."/>
            <person name="Bense V."/>
            <person name="Catcheside P."/>
            <person name="Chovatia M."/>
            <person name="Cooper J."/>
            <person name="Damon W."/>
            <person name="Desjardin D."/>
            <person name="Finy P."/>
            <person name="Geml J."/>
            <person name="Haridas S."/>
            <person name="Hughes K."/>
            <person name="Justo A."/>
            <person name="Karasinski D."/>
            <person name="Kautmanova I."/>
            <person name="Kiss B."/>
            <person name="Kocsube S."/>
            <person name="Kotiranta H."/>
            <person name="LaButti K.M."/>
            <person name="Lechner B.E."/>
            <person name="Liimatainen K."/>
            <person name="Lipzen A."/>
            <person name="Lukacs Z."/>
            <person name="Mihaltcheva S."/>
            <person name="Morgado L.N."/>
            <person name="Niskanen T."/>
            <person name="Noordeloos M.E."/>
            <person name="Ohm R.A."/>
            <person name="Ortiz-Santana B."/>
            <person name="Ovrebo C."/>
            <person name="Racz N."/>
            <person name="Riley R."/>
            <person name="Savchenko A."/>
            <person name="Shiryaev A."/>
            <person name="Soop K."/>
            <person name="Spirin V."/>
            <person name="Szebenyi C."/>
            <person name="Tomsovsky M."/>
            <person name="Tulloss R.E."/>
            <person name="Uehling J."/>
            <person name="Grigoriev I.V."/>
            <person name="Vagvolgyi C."/>
            <person name="Papp T."/>
            <person name="Martin F.M."/>
            <person name="Miettinen O."/>
            <person name="Hibbett D.S."/>
            <person name="Nagy L.G."/>
        </authorList>
    </citation>
    <scope>NUCLEOTIDE SEQUENCE [LARGE SCALE GENOMIC DNA]</scope>
    <source>
        <strain evidence="1 2">NL-1719</strain>
    </source>
</reference>
<sequence length="491" mass="53134">MTLQSPQNSVERTPLPKFQLFIVLLIQFAEPVTATVIYPFVIPFVQETGITNGDEKKVGYYAGIVESVFFMAEALTVVYWGRASDYIGRRPVLLFGPLGLCLAMLGFGLSKGFWSLVVWRCLQGIFNGNIGVSKTVMAEITDSTNLADAIAMIPLMWSVGSTSGRVIGGIFTRPATQWPDIFGPTAFFHTHPYFLPCALAGSVAFLSGAFAFLGLKETHPRSLARERRRVEKARSSRDSSPQGSSTTNLLLETDCLDYGTIQSRSAESSNQDENIKAPPLRDLLVPDLVATLINLGFLTLSDMAAQVLVPLVYSTSIPLGGLGFTPYQIGTVLGIWGVVNALVQFSFLGKSIRIFGPRKMYIMSYSSLVLVFATYPLLSFLAKRAGRVDGAVWAVIVFQMMVTMAVSPAYGSIHVLVVSSAPSRETLGTTNGLAQGLGCLTRSLAPSFASSLFSLSIEKDLLGGNFVYCVLVAVVCVGIRTSLNLPKERKP</sequence>